<evidence type="ECO:0000313" key="2">
    <source>
        <dbReference type="Proteomes" id="UP000286974"/>
    </source>
</evidence>
<gene>
    <name evidence="1" type="ORF">NBRC111893_2318</name>
</gene>
<reference evidence="1 2" key="1">
    <citation type="submission" date="2017-11" db="EMBL/GenBank/DDBJ databases">
        <title>Draft Genome Sequence of Lactobacillus curieae NBRC 111893 isolated from Koso, a Japanese sugar-Vegetable Fermented Beverage.</title>
        <authorList>
            <person name="Chiou T.Y."/>
            <person name="Oshima K."/>
            <person name="Suda W."/>
            <person name="Hattori M."/>
            <person name="Takahashi T."/>
        </authorList>
    </citation>
    <scope>NUCLEOTIDE SEQUENCE [LARGE SCALE GENOMIC DNA]</scope>
    <source>
        <strain evidence="1 2">NBRC111893</strain>
    </source>
</reference>
<protein>
    <submittedName>
        <fullName evidence="1">Transcription-repair coupling factor</fullName>
    </submittedName>
</protein>
<proteinExistence type="predicted"/>
<dbReference type="EMBL" id="BEXA01000007">
    <property type="protein sequence ID" value="GAY74172.1"/>
    <property type="molecule type" value="Genomic_DNA"/>
</dbReference>
<dbReference type="AlphaFoldDB" id="A0A401FP72"/>
<keyword evidence="2" id="KW-1185">Reference proteome</keyword>
<name>A0A401FP72_9LACO</name>
<dbReference type="Proteomes" id="UP000286974">
    <property type="component" value="Unassembled WGS sequence"/>
</dbReference>
<comment type="caution">
    <text evidence="1">The sequence shown here is derived from an EMBL/GenBank/DDBJ whole genome shotgun (WGS) entry which is preliminary data.</text>
</comment>
<organism evidence="1 2">
    <name type="scientific">Lentilactobacillus kosonis</name>
    <dbReference type="NCBI Taxonomy" id="2810561"/>
    <lineage>
        <taxon>Bacteria</taxon>
        <taxon>Bacillati</taxon>
        <taxon>Bacillota</taxon>
        <taxon>Bacilli</taxon>
        <taxon>Lactobacillales</taxon>
        <taxon>Lactobacillaceae</taxon>
        <taxon>Lentilactobacillus</taxon>
    </lineage>
</organism>
<accession>A0A401FP72</accession>
<sequence length="71" mass="8177">MADSEYESKDLLRAIAQTKFRATINSAEQKYQIKLVVQNNMADWLDQLIKLVTELADIRHVKLADGKNQDE</sequence>
<evidence type="ECO:0000313" key="1">
    <source>
        <dbReference type="EMBL" id="GAY74172.1"/>
    </source>
</evidence>